<dbReference type="AlphaFoldDB" id="A0A9X3S5T2"/>
<organism evidence="1 2">
    <name type="scientific">Solirubrobacter phytolaccae</name>
    <dbReference type="NCBI Taxonomy" id="1404360"/>
    <lineage>
        <taxon>Bacteria</taxon>
        <taxon>Bacillati</taxon>
        <taxon>Actinomycetota</taxon>
        <taxon>Thermoleophilia</taxon>
        <taxon>Solirubrobacterales</taxon>
        <taxon>Solirubrobacteraceae</taxon>
        <taxon>Solirubrobacter</taxon>
    </lineage>
</organism>
<comment type="caution">
    <text evidence="1">The sequence shown here is derived from an EMBL/GenBank/DDBJ whole genome shotgun (WGS) entry which is preliminary data.</text>
</comment>
<dbReference type="Proteomes" id="UP001147653">
    <property type="component" value="Unassembled WGS sequence"/>
</dbReference>
<accession>A0A9X3S5T2</accession>
<dbReference type="EMBL" id="JAPDDP010000004">
    <property type="protein sequence ID" value="MDA0179269.1"/>
    <property type="molecule type" value="Genomic_DNA"/>
</dbReference>
<protein>
    <submittedName>
        <fullName evidence="1">Uncharacterized protein</fullName>
    </submittedName>
</protein>
<proteinExistence type="predicted"/>
<keyword evidence="2" id="KW-1185">Reference proteome</keyword>
<name>A0A9X3S5T2_9ACTN</name>
<evidence type="ECO:0000313" key="2">
    <source>
        <dbReference type="Proteomes" id="UP001147653"/>
    </source>
</evidence>
<reference evidence="1" key="1">
    <citation type="submission" date="2022-10" db="EMBL/GenBank/DDBJ databases">
        <title>The WGS of Solirubrobacter phytolaccae KCTC 29190.</title>
        <authorList>
            <person name="Jiang Z."/>
        </authorList>
    </citation>
    <scope>NUCLEOTIDE SEQUENCE</scope>
    <source>
        <strain evidence="1">KCTC 29190</strain>
    </source>
</reference>
<dbReference type="RefSeq" id="WP_270023534.1">
    <property type="nucleotide sequence ID" value="NZ_JAPDDP010000004.1"/>
</dbReference>
<gene>
    <name evidence="1" type="ORF">OJ997_03085</name>
</gene>
<sequence length="80" mass="8268">MLSLIVLLVVLPVVVVLLNNVLKEANAITGSIDRITAAARAGSKDLDAAPLLLTTQQQVRDTVANVAAYGGSLDVIVDDA</sequence>
<evidence type="ECO:0000313" key="1">
    <source>
        <dbReference type="EMBL" id="MDA0179269.1"/>
    </source>
</evidence>